<dbReference type="PROSITE" id="PS51257">
    <property type="entry name" value="PROKAR_LIPOPROTEIN"/>
    <property type="match status" value="1"/>
</dbReference>
<evidence type="ECO:0000313" key="2">
    <source>
        <dbReference type="EMBL" id="SOD95369.1"/>
    </source>
</evidence>
<feature type="chain" id="PRO_5012154184" evidence="1">
    <location>
        <begin position="20"/>
        <end position="202"/>
    </location>
</feature>
<organism evidence="2 3">
    <name type="scientific">Caenispirillum bisanense</name>
    <dbReference type="NCBI Taxonomy" id="414052"/>
    <lineage>
        <taxon>Bacteria</taxon>
        <taxon>Pseudomonadati</taxon>
        <taxon>Pseudomonadota</taxon>
        <taxon>Alphaproteobacteria</taxon>
        <taxon>Rhodospirillales</taxon>
        <taxon>Novispirillaceae</taxon>
        <taxon>Caenispirillum</taxon>
    </lineage>
</organism>
<accession>A0A286GJT1</accession>
<sequence length="202" mass="21248">MRRLCLATAVALAASGLLAACSVGQPGGPVTLTRSAVRDGQTVSAWQYSAARGPVLLEVWGSPTGQPPAAFARTLADVMPSPPFHQRARWTLDPAQAGDPDNRIVLMFGSPVAARGAVPCDDPRAVPVAQGMPDGTAIQMTFCSGDSAMGETRITGPAVDGPADPLLHEMLRRGLGKVVPPRATEFDDGKRLMDRRCLFPFC</sequence>
<dbReference type="Proteomes" id="UP000219621">
    <property type="component" value="Unassembled WGS sequence"/>
</dbReference>
<gene>
    <name evidence="2" type="ORF">SAMN05421508_104317</name>
</gene>
<protein>
    <submittedName>
        <fullName evidence="2">Uncharacterized protein</fullName>
    </submittedName>
</protein>
<name>A0A286GJT1_9PROT</name>
<reference evidence="2 3" key="1">
    <citation type="submission" date="2017-09" db="EMBL/GenBank/DDBJ databases">
        <authorList>
            <person name="Ehlers B."/>
            <person name="Leendertz F.H."/>
        </authorList>
    </citation>
    <scope>NUCLEOTIDE SEQUENCE [LARGE SCALE GENOMIC DNA]</scope>
    <source>
        <strain evidence="2 3">USBA 140</strain>
    </source>
</reference>
<feature type="signal peptide" evidence="1">
    <location>
        <begin position="1"/>
        <end position="19"/>
    </location>
</feature>
<keyword evidence="1" id="KW-0732">Signal</keyword>
<proteinExistence type="predicted"/>
<dbReference type="RefSeq" id="WP_097279267.1">
    <property type="nucleotide sequence ID" value="NZ_OCNJ01000004.1"/>
</dbReference>
<evidence type="ECO:0000313" key="3">
    <source>
        <dbReference type="Proteomes" id="UP000219621"/>
    </source>
</evidence>
<dbReference type="AlphaFoldDB" id="A0A286GJT1"/>
<keyword evidence="3" id="KW-1185">Reference proteome</keyword>
<evidence type="ECO:0000256" key="1">
    <source>
        <dbReference type="SAM" id="SignalP"/>
    </source>
</evidence>
<dbReference type="EMBL" id="OCNJ01000004">
    <property type="protein sequence ID" value="SOD95369.1"/>
    <property type="molecule type" value="Genomic_DNA"/>
</dbReference>
<dbReference type="OrthoDB" id="7375502at2"/>